<accession>A0AAD7TU50</accession>
<dbReference type="Proteomes" id="UP001215151">
    <property type="component" value="Unassembled WGS sequence"/>
</dbReference>
<evidence type="ECO:0000313" key="2">
    <source>
        <dbReference type="Proteomes" id="UP001215151"/>
    </source>
</evidence>
<protein>
    <submittedName>
        <fullName evidence="1">Uncharacterized protein</fullName>
    </submittedName>
</protein>
<dbReference type="AlphaFoldDB" id="A0AAD7TU50"/>
<dbReference type="EMBL" id="JAPEVG010000117">
    <property type="protein sequence ID" value="KAJ8482317.1"/>
    <property type="molecule type" value="Genomic_DNA"/>
</dbReference>
<reference evidence="1" key="1">
    <citation type="submission" date="2022-11" db="EMBL/GenBank/DDBJ databases">
        <title>Genome Sequence of Cubamyces cubensis.</title>
        <authorList>
            <person name="Buettner E."/>
        </authorList>
    </citation>
    <scope>NUCLEOTIDE SEQUENCE</scope>
    <source>
        <strain evidence="1">MPL-01</strain>
    </source>
</reference>
<evidence type="ECO:0000313" key="1">
    <source>
        <dbReference type="EMBL" id="KAJ8482317.1"/>
    </source>
</evidence>
<gene>
    <name evidence="1" type="ORF">ONZ51_g5436</name>
</gene>
<proteinExistence type="predicted"/>
<keyword evidence="2" id="KW-1185">Reference proteome</keyword>
<name>A0AAD7TU50_9APHY</name>
<comment type="caution">
    <text evidence="1">The sequence shown here is derived from an EMBL/GenBank/DDBJ whole genome shotgun (WGS) entry which is preliminary data.</text>
</comment>
<organism evidence="1 2">
    <name type="scientific">Trametes cubensis</name>
    <dbReference type="NCBI Taxonomy" id="1111947"/>
    <lineage>
        <taxon>Eukaryota</taxon>
        <taxon>Fungi</taxon>
        <taxon>Dikarya</taxon>
        <taxon>Basidiomycota</taxon>
        <taxon>Agaricomycotina</taxon>
        <taxon>Agaricomycetes</taxon>
        <taxon>Polyporales</taxon>
        <taxon>Polyporaceae</taxon>
        <taxon>Trametes</taxon>
    </lineage>
</organism>
<sequence length="344" mass="37303">MAPQQHDISYDNEENIISLLLTMHATQAPQGTITQDDLVQLGKHLGLGDIRDSIEAHWSRLATTTQTGTVDGEVLPMAGPSGVLLEQCDLGSPLLPPLPPSVAHSIVPSHAISQQSQISYDNDADVLALLLALGASQAPRGSLVLEDLVEMGKAAGCGDIQPSLEAHWHLLVPESPSPIRSDETVPSAGPSNVALGKRKVPADFVDAEAEPKRRRAKIPYREGTVKCRWIGCGQDVEFADWREHIKEAHIGKLHASQRLQPQACRWEGCTVDPLKNLEGLFKHYKDVHIRAKFLPCPYAAYGCKEITRSDQMKRAVGGHPGTCLYNPGRLQGANKENVSPGTTV</sequence>